<evidence type="ECO:0000256" key="3">
    <source>
        <dbReference type="ARBA" id="ARBA00022475"/>
    </source>
</evidence>
<evidence type="ECO:0000256" key="7">
    <source>
        <dbReference type="ARBA" id="ARBA00022989"/>
    </source>
</evidence>
<dbReference type="InterPro" id="IPR045584">
    <property type="entry name" value="Pilin-like"/>
</dbReference>
<evidence type="ECO:0000256" key="4">
    <source>
        <dbReference type="ARBA" id="ARBA00022481"/>
    </source>
</evidence>
<keyword evidence="8" id="KW-0472">Membrane</keyword>
<gene>
    <name evidence="12" type="ORF">WKW80_32225</name>
</gene>
<dbReference type="RefSeq" id="WP_340367670.1">
    <property type="nucleotide sequence ID" value="NZ_JBBKZV010000038.1"/>
</dbReference>
<evidence type="ECO:0000256" key="10">
    <source>
        <dbReference type="ARBA" id="ARBA00030775"/>
    </source>
</evidence>
<dbReference type="NCBIfam" id="TIGR02532">
    <property type="entry name" value="IV_pilin_GFxxxE"/>
    <property type="match status" value="1"/>
</dbReference>
<organism evidence="12 13">
    <name type="scientific">Variovorax humicola</name>
    <dbReference type="NCBI Taxonomy" id="1769758"/>
    <lineage>
        <taxon>Bacteria</taxon>
        <taxon>Pseudomonadati</taxon>
        <taxon>Pseudomonadota</taxon>
        <taxon>Betaproteobacteria</taxon>
        <taxon>Burkholderiales</taxon>
        <taxon>Comamonadaceae</taxon>
        <taxon>Variovorax</taxon>
    </lineage>
</organism>
<dbReference type="InterPro" id="IPR012902">
    <property type="entry name" value="N_methyl_site"/>
</dbReference>
<name>A0ABU8W9B3_9BURK</name>
<keyword evidence="6" id="KW-0812">Transmembrane</keyword>
<feature type="domain" description="General secretion pathway GspH" evidence="11">
    <location>
        <begin position="42"/>
        <end position="137"/>
    </location>
</feature>
<evidence type="ECO:0000256" key="8">
    <source>
        <dbReference type="ARBA" id="ARBA00023136"/>
    </source>
</evidence>
<dbReference type="Proteomes" id="UP001363010">
    <property type="component" value="Unassembled WGS sequence"/>
</dbReference>
<evidence type="ECO:0000256" key="6">
    <source>
        <dbReference type="ARBA" id="ARBA00022692"/>
    </source>
</evidence>
<evidence type="ECO:0000256" key="2">
    <source>
        <dbReference type="ARBA" id="ARBA00021549"/>
    </source>
</evidence>
<reference evidence="12 13" key="1">
    <citation type="submission" date="2024-03" db="EMBL/GenBank/DDBJ databases">
        <title>Novel species of the genus Variovorax.</title>
        <authorList>
            <person name="Liu Q."/>
            <person name="Xin Y.-H."/>
        </authorList>
    </citation>
    <scope>NUCLEOTIDE SEQUENCE [LARGE SCALE GENOMIC DNA]</scope>
    <source>
        <strain evidence="12 13">KACC 18501</strain>
    </source>
</reference>
<dbReference type="Pfam" id="PF12019">
    <property type="entry name" value="GspH"/>
    <property type="match status" value="1"/>
</dbReference>
<keyword evidence="4" id="KW-0488">Methylation</keyword>
<keyword evidence="13" id="KW-1185">Reference proteome</keyword>
<evidence type="ECO:0000256" key="9">
    <source>
        <dbReference type="ARBA" id="ARBA00025772"/>
    </source>
</evidence>
<evidence type="ECO:0000256" key="1">
    <source>
        <dbReference type="ARBA" id="ARBA00004377"/>
    </source>
</evidence>
<comment type="subcellular location">
    <subcellularLocation>
        <location evidence="1">Cell inner membrane</location>
        <topology evidence="1">Single-pass membrane protein</topology>
    </subcellularLocation>
</comment>
<dbReference type="SUPFAM" id="SSF54523">
    <property type="entry name" value="Pili subunits"/>
    <property type="match status" value="1"/>
</dbReference>
<dbReference type="PROSITE" id="PS00409">
    <property type="entry name" value="PROKAR_NTER_METHYL"/>
    <property type="match status" value="1"/>
</dbReference>
<keyword evidence="3" id="KW-1003">Cell membrane</keyword>
<accession>A0ABU8W9B3</accession>
<evidence type="ECO:0000313" key="13">
    <source>
        <dbReference type="Proteomes" id="UP001363010"/>
    </source>
</evidence>
<protein>
    <recommendedName>
        <fullName evidence="2">Type II secretion system protein H</fullName>
    </recommendedName>
    <alternativeName>
        <fullName evidence="10">General secretion pathway protein H</fullName>
    </alternativeName>
</protein>
<dbReference type="Gene3D" id="3.55.40.10">
    <property type="entry name" value="minor pseudopilin epsh domain"/>
    <property type="match status" value="1"/>
</dbReference>
<keyword evidence="5" id="KW-0997">Cell inner membrane</keyword>
<comment type="caution">
    <text evidence="12">The sequence shown here is derived from an EMBL/GenBank/DDBJ whole genome shotgun (WGS) entry which is preliminary data.</text>
</comment>
<sequence length="151" mass="15713">MRGFTLIELVFTITLVALLATLAAPSFREFIMSQRVRNASFDFITALTLARSEAITRNASVDLVRTSSDWNGGWTVAADAGVTTLLNQQAMSGVSITNSASLAKVSYSSDGRSTTASTQFTVGPATSMPGVTPRCISLGLGGVPSSKIGAC</sequence>
<dbReference type="InterPro" id="IPR022346">
    <property type="entry name" value="T2SS_GspH"/>
</dbReference>
<evidence type="ECO:0000313" key="12">
    <source>
        <dbReference type="EMBL" id="MEJ8826631.1"/>
    </source>
</evidence>
<dbReference type="EMBL" id="JBBKZV010000038">
    <property type="protein sequence ID" value="MEJ8826631.1"/>
    <property type="molecule type" value="Genomic_DNA"/>
</dbReference>
<keyword evidence="7" id="KW-1133">Transmembrane helix</keyword>
<comment type="similarity">
    <text evidence="9">Belongs to the GSP H family.</text>
</comment>
<proteinExistence type="inferred from homology"/>
<evidence type="ECO:0000259" key="11">
    <source>
        <dbReference type="Pfam" id="PF12019"/>
    </source>
</evidence>
<evidence type="ECO:0000256" key="5">
    <source>
        <dbReference type="ARBA" id="ARBA00022519"/>
    </source>
</evidence>